<evidence type="ECO:0000313" key="3">
    <source>
        <dbReference type="Proteomes" id="UP001610334"/>
    </source>
</evidence>
<dbReference type="InterPro" id="IPR001087">
    <property type="entry name" value="GDSL"/>
</dbReference>
<dbReference type="EMBL" id="JBFXLT010000013">
    <property type="protein sequence ID" value="KAL2818690.1"/>
    <property type="molecule type" value="Genomic_DNA"/>
</dbReference>
<dbReference type="SUPFAM" id="SSF52266">
    <property type="entry name" value="SGNH hydrolase"/>
    <property type="match status" value="1"/>
</dbReference>
<dbReference type="PANTHER" id="PTHR30383">
    <property type="entry name" value="THIOESTERASE 1/PROTEASE 1/LYSOPHOSPHOLIPASE L1"/>
    <property type="match status" value="1"/>
</dbReference>
<keyword evidence="2" id="KW-0378">Hydrolase</keyword>
<accession>A0ABR4HT65</accession>
<sequence length="346" mass="37032">MMLTASSSTSTIRSLTTIYLSLFTLLSLLAPLTASYHLSPRNGKAPANTLTSRNPKPFPLRVMPLGASITVGYKSSDGNGYRKPLRDQLRYVGWEVDMVGSWSNGTMKDNQNEGHIGDTIEQVTNAAVESVDMQPNVILINAGTNDALQNIAIRGAGDRIDTLITNLFGAIPNTTIILSTLISNTQAQRVVQLISSEYRKVAARRRAAGDRVILAEMSYFISSEYLVDGTHPSDEGYRAMAAVWWAGIQEAEREGFLVKPNDVVGSGAGSQQSSDVSVLITTQGNGTKGEGLDDGPVGDPGLPSYIAPAQPGGSDDDGVGRLGLERWGWVMLGVQGIVLMCWVGWA</sequence>
<evidence type="ECO:0000256" key="1">
    <source>
        <dbReference type="SAM" id="MobiDB-lite"/>
    </source>
</evidence>
<dbReference type="CDD" id="cd01833">
    <property type="entry name" value="XynB_like"/>
    <property type="match status" value="1"/>
</dbReference>
<dbReference type="Pfam" id="PF00657">
    <property type="entry name" value="Lipase_GDSL"/>
    <property type="match status" value="1"/>
</dbReference>
<organism evidence="2 3">
    <name type="scientific">Aspergillus granulosus</name>
    <dbReference type="NCBI Taxonomy" id="176169"/>
    <lineage>
        <taxon>Eukaryota</taxon>
        <taxon>Fungi</taxon>
        <taxon>Dikarya</taxon>
        <taxon>Ascomycota</taxon>
        <taxon>Pezizomycotina</taxon>
        <taxon>Eurotiomycetes</taxon>
        <taxon>Eurotiomycetidae</taxon>
        <taxon>Eurotiales</taxon>
        <taxon>Aspergillaceae</taxon>
        <taxon>Aspergillus</taxon>
        <taxon>Aspergillus subgen. Nidulantes</taxon>
    </lineage>
</organism>
<dbReference type="Gene3D" id="3.40.50.1110">
    <property type="entry name" value="SGNH hydrolase"/>
    <property type="match status" value="1"/>
</dbReference>
<feature type="region of interest" description="Disordered" evidence="1">
    <location>
        <begin position="282"/>
        <end position="318"/>
    </location>
</feature>
<name>A0ABR4HT65_9EURO</name>
<proteinExistence type="predicted"/>
<dbReference type="InterPro" id="IPR036514">
    <property type="entry name" value="SGNH_hydro_sf"/>
</dbReference>
<feature type="compositionally biased region" description="Low complexity" evidence="1">
    <location>
        <begin position="294"/>
        <end position="303"/>
    </location>
</feature>
<comment type="caution">
    <text evidence="2">The sequence shown here is derived from an EMBL/GenBank/DDBJ whole genome shotgun (WGS) entry which is preliminary data.</text>
</comment>
<dbReference type="Proteomes" id="UP001610334">
    <property type="component" value="Unassembled WGS sequence"/>
</dbReference>
<gene>
    <name evidence="2" type="ORF">BJX63DRAFT_60386</name>
</gene>
<evidence type="ECO:0000313" key="2">
    <source>
        <dbReference type="EMBL" id="KAL2818690.1"/>
    </source>
</evidence>
<reference evidence="2 3" key="1">
    <citation type="submission" date="2024-07" db="EMBL/GenBank/DDBJ databases">
        <title>Section-level genome sequencing and comparative genomics of Aspergillus sections Usti and Cavernicolus.</title>
        <authorList>
            <consortium name="Lawrence Berkeley National Laboratory"/>
            <person name="Nybo J.L."/>
            <person name="Vesth T.C."/>
            <person name="Theobald S."/>
            <person name="Frisvad J.C."/>
            <person name="Larsen T.O."/>
            <person name="Kjaerboelling I."/>
            <person name="Rothschild-Mancinelli K."/>
            <person name="Lyhne E.K."/>
            <person name="Kogle M.E."/>
            <person name="Barry K."/>
            <person name="Clum A."/>
            <person name="Na H."/>
            <person name="Ledsgaard L."/>
            <person name="Lin J."/>
            <person name="Lipzen A."/>
            <person name="Kuo A."/>
            <person name="Riley R."/>
            <person name="Mondo S."/>
            <person name="Labutti K."/>
            <person name="Haridas S."/>
            <person name="Pangalinan J."/>
            <person name="Salamov A.A."/>
            <person name="Simmons B.A."/>
            <person name="Magnuson J.K."/>
            <person name="Chen J."/>
            <person name="Drula E."/>
            <person name="Henrissat B."/>
            <person name="Wiebenga A."/>
            <person name="Lubbers R.J."/>
            <person name="Gomes A.C."/>
            <person name="Makela M.R."/>
            <person name="Stajich J."/>
            <person name="Grigoriev I.V."/>
            <person name="Mortensen U.H."/>
            <person name="De Vries R.P."/>
            <person name="Baker S.E."/>
            <person name="Andersen M.R."/>
        </authorList>
    </citation>
    <scope>NUCLEOTIDE SEQUENCE [LARGE SCALE GENOMIC DNA]</scope>
    <source>
        <strain evidence="2 3">CBS 588.65</strain>
    </source>
</reference>
<protein>
    <submittedName>
        <fullName evidence="2">SGNH hydrolase-type esterase domain-containing protein</fullName>
    </submittedName>
</protein>
<dbReference type="GO" id="GO:0016787">
    <property type="term" value="F:hydrolase activity"/>
    <property type="evidence" value="ECO:0007669"/>
    <property type="project" value="UniProtKB-KW"/>
</dbReference>
<dbReference type="PANTHER" id="PTHR30383:SF31">
    <property type="entry name" value="SGNH HYDROLASE-TYPE ESTERASE DOMAIN-CONTAINING PROTEIN-RELATED"/>
    <property type="match status" value="1"/>
</dbReference>
<dbReference type="InterPro" id="IPR051532">
    <property type="entry name" value="Ester_Hydrolysis_Enzymes"/>
</dbReference>
<keyword evidence="3" id="KW-1185">Reference proteome</keyword>